<sequence length="284" mass="31324">MSKPEATKTELDVAGFIAANYKPYEGDASFLAKATKRTSDLWEKVLALMAEELKKGVLDVDVDVPSTITSHGAGFIDKDAELIVGLQTDAPLKRAIKPAGGYLIVDKACQAFGYTLNPEVKKVFSTYTTTHNDAVFKMYTPEMRIARRYGIITGLPDGYGRGRIIGDYRRVALYGLDKLIELKQKDKDMNAAIMDAETMQLRLELSEQIKALKALKACGEMYGLELGRPAKNAHEAIQWTYFGYLGSVKQQDGAAMSFGRVDAFLDIFIEKDIAAGVLTEEQAQ</sequence>
<dbReference type="Proteomes" id="UP001057375">
    <property type="component" value="Unassembled WGS sequence"/>
</dbReference>
<accession>A0ABQ5KCJ2</accession>
<dbReference type="InterPro" id="IPR050244">
    <property type="entry name" value="Auton_GlycylRad_Cofactor"/>
</dbReference>
<protein>
    <submittedName>
        <fullName evidence="2">Formate acetyltransferase</fullName>
    </submittedName>
</protein>
<dbReference type="PANTHER" id="PTHR30191:SF0">
    <property type="entry name" value="FORMATE ACETYLTRANSFERASE 1"/>
    <property type="match status" value="1"/>
</dbReference>
<reference evidence="2" key="1">
    <citation type="submission" date="2022-03" db="EMBL/GenBank/DDBJ databases">
        <title>Draft genome sequence of Aduncisulcus paluster, a free-living microaerophilic Fornicata.</title>
        <authorList>
            <person name="Yuyama I."/>
            <person name="Kume K."/>
            <person name="Tamura T."/>
            <person name="Inagaki Y."/>
            <person name="Hashimoto T."/>
        </authorList>
    </citation>
    <scope>NUCLEOTIDE SEQUENCE</scope>
    <source>
        <strain evidence="2">NY0171</strain>
    </source>
</reference>
<evidence type="ECO:0000259" key="1">
    <source>
        <dbReference type="PROSITE" id="PS51554"/>
    </source>
</evidence>
<dbReference type="Gene3D" id="3.20.70.20">
    <property type="match status" value="1"/>
</dbReference>
<comment type="caution">
    <text evidence="2">The sequence shown here is derived from an EMBL/GenBank/DDBJ whole genome shotgun (WGS) entry which is preliminary data.</text>
</comment>
<evidence type="ECO:0000313" key="2">
    <source>
        <dbReference type="EMBL" id="GKT30266.1"/>
    </source>
</evidence>
<name>A0ABQ5KCJ2_9EUKA</name>
<dbReference type="InterPro" id="IPR004184">
    <property type="entry name" value="PFL_dom"/>
</dbReference>
<feature type="non-terminal residue" evidence="2">
    <location>
        <position position="284"/>
    </location>
</feature>
<dbReference type="PROSITE" id="PS51554">
    <property type="entry name" value="PFL"/>
    <property type="match status" value="1"/>
</dbReference>
<dbReference type="EMBL" id="BQXS01001206">
    <property type="protein sequence ID" value="GKT30266.1"/>
    <property type="molecule type" value="Genomic_DNA"/>
</dbReference>
<dbReference type="Pfam" id="PF02901">
    <property type="entry name" value="PFL-like"/>
    <property type="match status" value="1"/>
</dbReference>
<organism evidence="2 3">
    <name type="scientific">Aduncisulcus paluster</name>
    <dbReference type="NCBI Taxonomy" id="2918883"/>
    <lineage>
        <taxon>Eukaryota</taxon>
        <taxon>Metamonada</taxon>
        <taxon>Carpediemonas-like organisms</taxon>
        <taxon>Aduncisulcus</taxon>
    </lineage>
</organism>
<gene>
    <name evidence="2" type="ORF">ADUPG1_001456</name>
</gene>
<keyword evidence="3" id="KW-1185">Reference proteome</keyword>
<dbReference type="SUPFAM" id="SSF51998">
    <property type="entry name" value="PFL-like glycyl radical enzymes"/>
    <property type="match status" value="1"/>
</dbReference>
<feature type="domain" description="PFL" evidence="1">
    <location>
        <begin position="1"/>
        <end position="284"/>
    </location>
</feature>
<proteinExistence type="predicted"/>
<dbReference type="PANTHER" id="PTHR30191">
    <property type="entry name" value="FORMATE ACETYLTRANSFERASE"/>
    <property type="match status" value="1"/>
</dbReference>
<evidence type="ECO:0000313" key="3">
    <source>
        <dbReference type="Proteomes" id="UP001057375"/>
    </source>
</evidence>